<dbReference type="EMBL" id="JBBPBM010000011">
    <property type="protein sequence ID" value="KAK8563511.1"/>
    <property type="molecule type" value="Genomic_DNA"/>
</dbReference>
<keyword evidence="2" id="KW-1185">Reference proteome</keyword>
<dbReference type="Proteomes" id="UP001472677">
    <property type="component" value="Unassembled WGS sequence"/>
</dbReference>
<accession>A0ABR2ENQ5</accession>
<name>A0ABR2ENQ5_9ROSI</name>
<evidence type="ECO:0000313" key="1">
    <source>
        <dbReference type="EMBL" id="KAK8563511.1"/>
    </source>
</evidence>
<sequence length="81" mass="8742">MSEIMQLGRGVSFSNNFSTAPSVMFAAMKNLRKSSDECTMSTFSTPSGNPTSLPGNRSCTKRIGCLDSVDQAIDFWTLPAL</sequence>
<organism evidence="1 2">
    <name type="scientific">Hibiscus sabdariffa</name>
    <name type="common">roselle</name>
    <dbReference type="NCBI Taxonomy" id="183260"/>
    <lineage>
        <taxon>Eukaryota</taxon>
        <taxon>Viridiplantae</taxon>
        <taxon>Streptophyta</taxon>
        <taxon>Embryophyta</taxon>
        <taxon>Tracheophyta</taxon>
        <taxon>Spermatophyta</taxon>
        <taxon>Magnoliopsida</taxon>
        <taxon>eudicotyledons</taxon>
        <taxon>Gunneridae</taxon>
        <taxon>Pentapetalae</taxon>
        <taxon>rosids</taxon>
        <taxon>malvids</taxon>
        <taxon>Malvales</taxon>
        <taxon>Malvaceae</taxon>
        <taxon>Malvoideae</taxon>
        <taxon>Hibiscus</taxon>
    </lineage>
</organism>
<comment type="caution">
    <text evidence="1">The sequence shown here is derived from an EMBL/GenBank/DDBJ whole genome shotgun (WGS) entry which is preliminary data.</text>
</comment>
<evidence type="ECO:0000313" key="2">
    <source>
        <dbReference type="Proteomes" id="UP001472677"/>
    </source>
</evidence>
<proteinExistence type="predicted"/>
<reference evidence="1 2" key="1">
    <citation type="journal article" date="2024" name="G3 (Bethesda)">
        <title>Genome assembly of Hibiscus sabdariffa L. provides insights into metabolisms of medicinal natural products.</title>
        <authorList>
            <person name="Kim T."/>
        </authorList>
    </citation>
    <scope>NUCLEOTIDE SEQUENCE [LARGE SCALE GENOMIC DNA]</scope>
    <source>
        <strain evidence="1">TK-2024</strain>
        <tissue evidence="1">Old leaves</tissue>
    </source>
</reference>
<gene>
    <name evidence="1" type="ORF">V6N12_035657</name>
</gene>
<protein>
    <submittedName>
        <fullName evidence="1">Uncharacterized protein</fullName>
    </submittedName>
</protein>